<dbReference type="RefSeq" id="WP_176954038.1">
    <property type="nucleotide sequence ID" value="NZ_FNFF01000045.1"/>
</dbReference>
<name>A0A1G9K2Y7_9ACTN</name>
<dbReference type="Proteomes" id="UP000199155">
    <property type="component" value="Unassembled WGS sequence"/>
</dbReference>
<evidence type="ECO:0008006" key="3">
    <source>
        <dbReference type="Google" id="ProtNLM"/>
    </source>
</evidence>
<reference evidence="1 2" key="1">
    <citation type="submission" date="2016-10" db="EMBL/GenBank/DDBJ databases">
        <authorList>
            <person name="de Groot N.N."/>
        </authorList>
    </citation>
    <scope>NUCLEOTIDE SEQUENCE [LARGE SCALE GENOMIC DNA]</scope>
    <source>
        <strain evidence="1 2">CGMCC 4.5727</strain>
    </source>
</reference>
<gene>
    <name evidence="1" type="ORF">SAMN05421806_1451</name>
</gene>
<proteinExistence type="predicted"/>
<evidence type="ECO:0000313" key="1">
    <source>
        <dbReference type="EMBL" id="SDL44187.1"/>
    </source>
</evidence>
<protein>
    <recommendedName>
        <fullName evidence="3">Immunity protein Imm1</fullName>
    </recommendedName>
</protein>
<organism evidence="1 2">
    <name type="scientific">Streptomyces indicus</name>
    <dbReference type="NCBI Taxonomy" id="417292"/>
    <lineage>
        <taxon>Bacteria</taxon>
        <taxon>Bacillati</taxon>
        <taxon>Actinomycetota</taxon>
        <taxon>Actinomycetes</taxon>
        <taxon>Kitasatosporales</taxon>
        <taxon>Streptomycetaceae</taxon>
        <taxon>Streptomyces</taxon>
    </lineage>
</organism>
<keyword evidence="2" id="KW-1185">Reference proteome</keyword>
<dbReference type="STRING" id="417292.SAMN05421806_1451"/>
<dbReference type="AlphaFoldDB" id="A0A1G9K2Y7"/>
<dbReference type="EMBL" id="FNFF01000045">
    <property type="protein sequence ID" value="SDL44187.1"/>
    <property type="molecule type" value="Genomic_DNA"/>
</dbReference>
<sequence length="133" mass="14678">MDVLWSATDLESGRSSAIERHSGIEELADHFTALRSRGRGYVEVRRPGSEFPLLTLGFQDNHAVIHVFGDAERSSLLIGDGTAASDASVHVPIMDDLVVFSGDLALDVDRAWITVHHFIRTGRPAELGEWREL</sequence>
<accession>A0A1G9K2Y7</accession>
<evidence type="ECO:0000313" key="2">
    <source>
        <dbReference type="Proteomes" id="UP000199155"/>
    </source>
</evidence>